<sequence>MEMFGKTLCVTFEDLVGSGIMSKSNFDKHVREHKFRVLQKGGNGRKVFVAYESLSDALRSIVEEKLPDAKEQLKKQQLPPMDERLKSDSKAVEFFRTYTPAISYDKQVEYVLNAKVLNAMVAQEKSMTARHNANGFNHKKWVRDTVVELCEKLRECHEHSLPQSRPRLLEKYKAYKEEGYQVLVNGNSGNQAARKIGPKEGRLLIKLKRSVFPVYTDMQIFKEYNRQAEEKGWKTIESPQTVINYLYKTAVKLWWYGAVHGEIAFKNEFMPQFDTKLPKMPNTLWYGDGTKLNLYYKAYDAKNKRMVARTIDVYEVMDACTEMFLGYSFGAENFATQYDAYRMALETWKVKPYEIVTDNQGGHKRPEAKAFFKSICHLHKTTMPHNGQSKSIESAFGRFQMQVLHRLYNFTGQNITAKKENSHANIELIMKNISQLPTLEEVKEQYLACREEWNRMEHPTSETGMTRMEMYTTLNSPNAEPLDDYEVQELFKLFSKDSVKYNKHGFIFELNKREYRYMVYGEDGLVDMNFHMRHVGVSFHYRYDPQDMNAIELWEVDAKGGLKYAATATPKVRIHRATAERTEEESERLFAQIHANKRALAGHYIACEELLLDDCQGEAYIKLRTPRPVGVSEKKMEAYRDEYEEETLTAPVEYPDGMGPGNYLPNNQLEEEEPEEVGIATPGEYTKQVSGITDVDLYGSYLNQN</sequence>
<dbReference type="Proteomes" id="UP000196329">
    <property type="component" value="Unassembled WGS sequence"/>
</dbReference>
<dbReference type="PROSITE" id="PS50994">
    <property type="entry name" value="INTEGRASE"/>
    <property type="match status" value="1"/>
</dbReference>
<dbReference type="EMBL" id="NFHS01000011">
    <property type="protein sequence ID" value="OUN52500.1"/>
    <property type="molecule type" value="Genomic_DNA"/>
</dbReference>
<comment type="caution">
    <text evidence="2">The sequence shown here is derived from an EMBL/GenBank/DDBJ whole genome shotgun (WGS) entry which is preliminary data.</text>
</comment>
<protein>
    <recommendedName>
        <fullName evidence="1">Integrase catalytic domain-containing protein</fullName>
    </recommendedName>
</protein>
<dbReference type="GO" id="GO:0003676">
    <property type="term" value="F:nucleic acid binding"/>
    <property type="evidence" value="ECO:0007669"/>
    <property type="project" value="InterPro"/>
</dbReference>
<dbReference type="GO" id="GO:0015074">
    <property type="term" value="P:DNA integration"/>
    <property type="evidence" value="ECO:0007669"/>
    <property type="project" value="InterPro"/>
</dbReference>
<dbReference type="AlphaFoldDB" id="A0A1Y3V4N5"/>
<dbReference type="InterPro" id="IPR036397">
    <property type="entry name" value="RNaseH_sf"/>
</dbReference>
<evidence type="ECO:0000259" key="1">
    <source>
        <dbReference type="PROSITE" id="PS50994"/>
    </source>
</evidence>
<feature type="domain" description="Integrase catalytic" evidence="1">
    <location>
        <begin position="277"/>
        <end position="475"/>
    </location>
</feature>
<dbReference type="SUPFAM" id="SSF53098">
    <property type="entry name" value="Ribonuclease H-like"/>
    <property type="match status" value="1"/>
</dbReference>
<dbReference type="RefSeq" id="WP_087333302.1">
    <property type="nucleotide sequence ID" value="NZ_JADNCX010000001.1"/>
</dbReference>
<dbReference type="Gene3D" id="3.30.420.10">
    <property type="entry name" value="Ribonuclease H-like superfamily/Ribonuclease H"/>
    <property type="match status" value="1"/>
</dbReference>
<gene>
    <name evidence="2" type="ORF">B5G17_17350</name>
</gene>
<accession>A0A1Y3V4N5</accession>
<dbReference type="InterPro" id="IPR012337">
    <property type="entry name" value="RNaseH-like_sf"/>
</dbReference>
<name>A0A1Y3V4N5_BACUN</name>
<reference evidence="3" key="1">
    <citation type="submission" date="2017-04" db="EMBL/GenBank/DDBJ databases">
        <title>Function of individual gut microbiota members based on whole genome sequencing of pure cultures obtained from chicken caecum.</title>
        <authorList>
            <person name="Medvecky M."/>
            <person name="Cejkova D."/>
            <person name="Polansky O."/>
            <person name="Karasova D."/>
            <person name="Kubasova T."/>
            <person name="Cizek A."/>
            <person name="Rychlik I."/>
        </authorList>
    </citation>
    <scope>NUCLEOTIDE SEQUENCE [LARGE SCALE GENOMIC DNA]</scope>
    <source>
        <strain evidence="3">An67</strain>
    </source>
</reference>
<proteinExistence type="predicted"/>
<organism evidence="2 3">
    <name type="scientific">Bacteroides uniformis</name>
    <dbReference type="NCBI Taxonomy" id="820"/>
    <lineage>
        <taxon>Bacteria</taxon>
        <taxon>Pseudomonadati</taxon>
        <taxon>Bacteroidota</taxon>
        <taxon>Bacteroidia</taxon>
        <taxon>Bacteroidales</taxon>
        <taxon>Bacteroidaceae</taxon>
        <taxon>Bacteroides</taxon>
    </lineage>
</organism>
<dbReference type="InterPro" id="IPR001584">
    <property type="entry name" value="Integrase_cat-core"/>
</dbReference>
<evidence type="ECO:0000313" key="2">
    <source>
        <dbReference type="EMBL" id="OUN52500.1"/>
    </source>
</evidence>
<evidence type="ECO:0000313" key="3">
    <source>
        <dbReference type="Proteomes" id="UP000196329"/>
    </source>
</evidence>